<evidence type="ECO:0000313" key="2">
    <source>
        <dbReference type="EMBL" id="EGD53249.1"/>
    </source>
</evidence>
<dbReference type="OrthoDB" id="3824300at2"/>
<dbReference type="EMBL" id="AEUD01000030">
    <property type="protein sequence ID" value="EGD53249.1"/>
    <property type="molecule type" value="Genomic_DNA"/>
</dbReference>
<accession>F1YPW0</accession>
<reference evidence="2 3" key="1">
    <citation type="journal article" date="2011" name="J. Bacteriol.">
        <title>Draft Genome Sequence of Gordonia neofelifaecis NRRL B-59395, a Cholesterol-Degrading Actinomycete.</title>
        <authorList>
            <person name="Ge F."/>
            <person name="Li W."/>
            <person name="Chen G."/>
            <person name="Liu Y."/>
            <person name="Zhang G."/>
            <person name="Yong B."/>
            <person name="Wang Q."/>
            <person name="Wang N."/>
            <person name="Huang Z."/>
            <person name="Li W."/>
            <person name="Wang J."/>
            <person name="Wu C."/>
            <person name="Xie Q."/>
            <person name="Liu G."/>
        </authorList>
    </citation>
    <scope>NUCLEOTIDE SEQUENCE [LARGE SCALE GENOMIC DNA]</scope>
    <source>
        <strain evidence="2 3">NRRL B-59395</strain>
    </source>
</reference>
<dbReference type="InterPro" id="IPR029032">
    <property type="entry name" value="AhpD-like"/>
</dbReference>
<name>F1YPW0_9ACTN</name>
<evidence type="ECO:0000259" key="1">
    <source>
        <dbReference type="Pfam" id="PF02627"/>
    </source>
</evidence>
<dbReference type="PANTHER" id="PTHR33930:SF2">
    <property type="entry name" value="BLR3452 PROTEIN"/>
    <property type="match status" value="1"/>
</dbReference>
<dbReference type="RefSeq" id="WP_009681149.1">
    <property type="nucleotide sequence ID" value="NZ_AEUD01000030.1"/>
</dbReference>
<dbReference type="STRING" id="644548.SCNU_19857"/>
<dbReference type="eggNOG" id="COG0599">
    <property type="taxonomic scope" value="Bacteria"/>
</dbReference>
<feature type="domain" description="Carboxymuconolactone decarboxylase-like" evidence="1">
    <location>
        <begin position="39"/>
        <end position="104"/>
    </location>
</feature>
<keyword evidence="3" id="KW-1185">Reference proteome</keyword>
<gene>
    <name evidence="2" type="ORF">SCNU_19857</name>
</gene>
<dbReference type="GO" id="GO:0051920">
    <property type="term" value="F:peroxiredoxin activity"/>
    <property type="evidence" value="ECO:0007669"/>
    <property type="project" value="InterPro"/>
</dbReference>
<protein>
    <recommendedName>
        <fullName evidence="1">Carboxymuconolactone decarboxylase-like domain-containing protein</fullName>
    </recommendedName>
</protein>
<dbReference type="Gene3D" id="1.20.1290.10">
    <property type="entry name" value="AhpD-like"/>
    <property type="match status" value="1"/>
</dbReference>
<proteinExistence type="predicted"/>
<dbReference type="SUPFAM" id="SSF69118">
    <property type="entry name" value="AhpD-like"/>
    <property type="match status" value="1"/>
</dbReference>
<dbReference type="Pfam" id="PF02627">
    <property type="entry name" value="CMD"/>
    <property type="match status" value="1"/>
</dbReference>
<dbReference type="PANTHER" id="PTHR33930">
    <property type="entry name" value="ALKYL HYDROPEROXIDE REDUCTASE AHPD"/>
    <property type="match status" value="1"/>
</dbReference>
<dbReference type="InterPro" id="IPR003779">
    <property type="entry name" value="CMD-like"/>
</dbReference>
<comment type="caution">
    <text evidence="2">The sequence shown here is derived from an EMBL/GenBank/DDBJ whole genome shotgun (WGS) entry which is preliminary data.</text>
</comment>
<dbReference type="AlphaFoldDB" id="F1YPW0"/>
<evidence type="ECO:0000313" key="3">
    <source>
        <dbReference type="Proteomes" id="UP000035065"/>
    </source>
</evidence>
<dbReference type="Proteomes" id="UP000035065">
    <property type="component" value="Unassembled WGS sequence"/>
</dbReference>
<sequence length="141" mass="15309">MTAQNTASPIEGSPYPVVEGMKESGAWNELWDGVYDMDPDWTEQYMAAAMEPYLSGVLSPKVVQLLCIAVDAAATHMYAPGTRRHMQAALDMGVTPEEILEVLKLTTLVGVHSCNVGAPILIEEMAARGLRPQSRGPREAH</sequence>
<organism evidence="2 3">
    <name type="scientific">Gordonia neofelifaecis NRRL B-59395</name>
    <dbReference type="NCBI Taxonomy" id="644548"/>
    <lineage>
        <taxon>Bacteria</taxon>
        <taxon>Bacillati</taxon>
        <taxon>Actinomycetota</taxon>
        <taxon>Actinomycetes</taxon>
        <taxon>Mycobacteriales</taxon>
        <taxon>Gordoniaceae</taxon>
        <taxon>Gordonia</taxon>
    </lineage>
</organism>